<comment type="caution">
    <text evidence="1">The sequence shown here is derived from an EMBL/GenBank/DDBJ whole genome shotgun (WGS) entry which is preliminary data.</text>
</comment>
<dbReference type="AlphaFoldDB" id="A0A9P7EF84"/>
<evidence type="ECO:0000313" key="2">
    <source>
        <dbReference type="Proteomes" id="UP000807769"/>
    </source>
</evidence>
<organism evidence="1 2">
    <name type="scientific">Suillus subaureus</name>
    <dbReference type="NCBI Taxonomy" id="48587"/>
    <lineage>
        <taxon>Eukaryota</taxon>
        <taxon>Fungi</taxon>
        <taxon>Dikarya</taxon>
        <taxon>Basidiomycota</taxon>
        <taxon>Agaricomycotina</taxon>
        <taxon>Agaricomycetes</taxon>
        <taxon>Agaricomycetidae</taxon>
        <taxon>Boletales</taxon>
        <taxon>Suillineae</taxon>
        <taxon>Suillaceae</taxon>
        <taxon>Suillus</taxon>
    </lineage>
</organism>
<evidence type="ECO:0000313" key="1">
    <source>
        <dbReference type="EMBL" id="KAG1819315.1"/>
    </source>
</evidence>
<dbReference type="GeneID" id="64633889"/>
<protein>
    <submittedName>
        <fullName evidence="1">Uncharacterized protein</fullName>
    </submittedName>
</protein>
<dbReference type="RefSeq" id="XP_041194992.1">
    <property type="nucleotide sequence ID" value="XM_041339873.1"/>
</dbReference>
<keyword evidence="2" id="KW-1185">Reference proteome</keyword>
<proteinExistence type="predicted"/>
<name>A0A9P7EF84_9AGAM</name>
<dbReference type="OrthoDB" id="2673641at2759"/>
<dbReference type="Proteomes" id="UP000807769">
    <property type="component" value="Unassembled WGS sequence"/>
</dbReference>
<dbReference type="EMBL" id="JABBWG010000010">
    <property type="protein sequence ID" value="KAG1819315.1"/>
    <property type="molecule type" value="Genomic_DNA"/>
</dbReference>
<accession>A0A9P7EF84</accession>
<gene>
    <name evidence="1" type="ORF">BJ212DRAFT_1479415</name>
</gene>
<reference evidence="1" key="1">
    <citation type="journal article" date="2020" name="New Phytol.">
        <title>Comparative genomics reveals dynamic genome evolution in host specialist ectomycorrhizal fungi.</title>
        <authorList>
            <person name="Lofgren L.A."/>
            <person name="Nguyen N.H."/>
            <person name="Vilgalys R."/>
            <person name="Ruytinx J."/>
            <person name="Liao H.L."/>
            <person name="Branco S."/>
            <person name="Kuo A."/>
            <person name="LaButti K."/>
            <person name="Lipzen A."/>
            <person name="Andreopoulos W."/>
            <person name="Pangilinan J."/>
            <person name="Riley R."/>
            <person name="Hundley H."/>
            <person name="Na H."/>
            <person name="Barry K."/>
            <person name="Grigoriev I.V."/>
            <person name="Stajich J.E."/>
            <person name="Kennedy P.G."/>
        </authorList>
    </citation>
    <scope>NUCLEOTIDE SEQUENCE</scope>
    <source>
        <strain evidence="1">MN1</strain>
    </source>
</reference>
<sequence>MPTAFKDALSTSLHSAAINATPRSSPFFNDENNIRPEYKPHKAFDSDSVPVVKGVPAVQPTTNNPQVVEKKNILVETDQLDYILDSFHQFVAGNPEITPSAQHICQEVLHFITKPDRQHECEEFCGIWQVKYEELVHFINESCNFGLKPRLTYFDDDSTLIVEMPSAIHEAPLVALHTVLTCFLENIPFNCQALNANILSNIEASDSLVPDMRISFQNMRDAGSEVIIPGLAETAFSQHGDALINKLEGAIIENPSLLLVIAAVMFKNTPYHLPKRGSDTGRLLLQDPSKRSAKGFISKTVSSVWFKVWVCRDDPIDIYSDDPNLVVDGFLYPEDTMAPVLTMMGKGVNAIRERLISLCKEIDDDVDVDALWDPTIVFRVRKEDIITKIAGAMHETTYCHYSVWYKKALKAAKCTASITQLGPSRMRKLVIT</sequence>